<evidence type="ECO:0000313" key="2">
    <source>
        <dbReference type="Proteomes" id="UP000034185"/>
    </source>
</evidence>
<name>A0A0G1X647_9BACT</name>
<reference evidence="1 2" key="1">
    <citation type="journal article" date="2015" name="Nature">
        <title>rRNA introns, odd ribosomes, and small enigmatic genomes across a large radiation of phyla.</title>
        <authorList>
            <person name="Brown C.T."/>
            <person name="Hug L.A."/>
            <person name="Thomas B.C."/>
            <person name="Sharon I."/>
            <person name="Castelle C.J."/>
            <person name="Singh A."/>
            <person name="Wilkins M.J."/>
            <person name="Williams K.H."/>
            <person name="Banfield J.F."/>
        </authorList>
    </citation>
    <scope>NUCLEOTIDE SEQUENCE [LARGE SCALE GENOMIC DNA]</scope>
</reference>
<dbReference type="Proteomes" id="UP000034185">
    <property type="component" value="Unassembled WGS sequence"/>
</dbReference>
<accession>A0A0G1X647</accession>
<organism evidence="1 2">
    <name type="scientific">Candidatus Kaiserbacteria bacterium GW2011_GWB1_52_6</name>
    <dbReference type="NCBI Taxonomy" id="1618674"/>
    <lineage>
        <taxon>Bacteria</taxon>
        <taxon>Candidatus Kaiseribacteriota</taxon>
    </lineage>
</organism>
<dbReference type="AlphaFoldDB" id="A0A0G1X647"/>
<protein>
    <submittedName>
        <fullName evidence="1">Uncharacterized protein</fullName>
    </submittedName>
</protein>
<comment type="caution">
    <text evidence="1">The sequence shown here is derived from an EMBL/GenBank/DDBJ whole genome shotgun (WGS) entry which is preliminary data.</text>
</comment>
<gene>
    <name evidence="1" type="ORF">UY70_C0023G0001</name>
</gene>
<dbReference type="EMBL" id="LCRA01000023">
    <property type="protein sequence ID" value="KKW26466.1"/>
    <property type="molecule type" value="Genomic_DNA"/>
</dbReference>
<sequence length="27" mass="3293">MDSDRESDDRRITYFAATHTRGKREMF</sequence>
<feature type="non-terminal residue" evidence="1">
    <location>
        <position position="27"/>
    </location>
</feature>
<proteinExistence type="predicted"/>
<evidence type="ECO:0000313" key="1">
    <source>
        <dbReference type="EMBL" id="KKW26466.1"/>
    </source>
</evidence>